<proteinExistence type="predicted"/>
<sequence>MSVVTPPLETNPRTYYQYYKTAPPSYDLYPSLSRRLGNGYEHQPSPPVRRHPRTANIFTMNVCPPNPSSHELPAWDLYPSILRSVENFGTDQMRQQLHAMETTT</sequence>
<protein>
    <submittedName>
        <fullName evidence="1">Uncharacterized protein</fullName>
    </submittedName>
</protein>
<dbReference type="AlphaFoldDB" id="A0A1X2G222"/>
<dbReference type="EMBL" id="MCGT01000074">
    <property type="protein sequence ID" value="ORX42178.1"/>
    <property type="molecule type" value="Genomic_DNA"/>
</dbReference>
<accession>A0A1X2G222</accession>
<keyword evidence="2" id="KW-1185">Reference proteome</keyword>
<name>A0A1X2G222_9FUNG</name>
<dbReference type="Proteomes" id="UP000242146">
    <property type="component" value="Unassembled WGS sequence"/>
</dbReference>
<reference evidence="1 2" key="1">
    <citation type="submission" date="2016-07" db="EMBL/GenBank/DDBJ databases">
        <title>Pervasive Adenine N6-methylation of Active Genes in Fungi.</title>
        <authorList>
            <consortium name="DOE Joint Genome Institute"/>
            <person name="Mondo S.J."/>
            <person name="Dannebaum R.O."/>
            <person name="Kuo R.C."/>
            <person name="Labutti K."/>
            <person name="Haridas S."/>
            <person name="Kuo A."/>
            <person name="Salamov A."/>
            <person name="Ahrendt S.R."/>
            <person name="Lipzen A."/>
            <person name="Sullivan W."/>
            <person name="Andreopoulos W.B."/>
            <person name="Clum A."/>
            <person name="Lindquist E."/>
            <person name="Daum C."/>
            <person name="Ramamoorthy G.K."/>
            <person name="Gryganskyi A."/>
            <person name="Culley D."/>
            <person name="Magnuson J.K."/>
            <person name="James T.Y."/>
            <person name="O'Malley M.A."/>
            <person name="Stajich J.E."/>
            <person name="Spatafora J.W."/>
            <person name="Visel A."/>
            <person name="Grigoriev I.V."/>
        </authorList>
    </citation>
    <scope>NUCLEOTIDE SEQUENCE [LARGE SCALE GENOMIC DNA]</scope>
    <source>
        <strain evidence="1 2">NRRL 3301</strain>
    </source>
</reference>
<gene>
    <name evidence="1" type="ORF">DM01DRAFT_1411862</name>
</gene>
<comment type="caution">
    <text evidence="1">The sequence shown here is derived from an EMBL/GenBank/DDBJ whole genome shotgun (WGS) entry which is preliminary data.</text>
</comment>
<evidence type="ECO:0000313" key="2">
    <source>
        <dbReference type="Proteomes" id="UP000242146"/>
    </source>
</evidence>
<organism evidence="1 2">
    <name type="scientific">Hesseltinella vesiculosa</name>
    <dbReference type="NCBI Taxonomy" id="101127"/>
    <lineage>
        <taxon>Eukaryota</taxon>
        <taxon>Fungi</taxon>
        <taxon>Fungi incertae sedis</taxon>
        <taxon>Mucoromycota</taxon>
        <taxon>Mucoromycotina</taxon>
        <taxon>Mucoromycetes</taxon>
        <taxon>Mucorales</taxon>
        <taxon>Cunninghamellaceae</taxon>
        <taxon>Hesseltinella</taxon>
    </lineage>
</organism>
<dbReference type="OrthoDB" id="2218844at2759"/>
<evidence type="ECO:0000313" key="1">
    <source>
        <dbReference type="EMBL" id="ORX42178.1"/>
    </source>
</evidence>